<comment type="caution">
    <text evidence="1">The sequence shown here is derived from an EMBL/GenBank/DDBJ whole genome shotgun (WGS) entry which is preliminary data.</text>
</comment>
<reference evidence="1 2" key="1">
    <citation type="submission" date="2024-04" db="EMBL/GenBank/DDBJ databases">
        <title>Tritrichomonas musculus Genome.</title>
        <authorList>
            <person name="Alves-Ferreira E."/>
            <person name="Grigg M."/>
            <person name="Lorenzi H."/>
            <person name="Galac M."/>
        </authorList>
    </citation>
    <scope>NUCLEOTIDE SEQUENCE [LARGE SCALE GENOMIC DNA]</scope>
    <source>
        <strain evidence="1 2">EAF2021</strain>
    </source>
</reference>
<keyword evidence="2" id="KW-1185">Reference proteome</keyword>
<evidence type="ECO:0000313" key="2">
    <source>
        <dbReference type="Proteomes" id="UP001470230"/>
    </source>
</evidence>
<name>A0ABR2KNJ4_9EUKA</name>
<evidence type="ECO:0000313" key="1">
    <source>
        <dbReference type="EMBL" id="KAK8892482.1"/>
    </source>
</evidence>
<proteinExistence type="predicted"/>
<dbReference type="EMBL" id="JAPFFF010000004">
    <property type="protein sequence ID" value="KAK8892482.1"/>
    <property type="molecule type" value="Genomic_DNA"/>
</dbReference>
<sequence length="83" mass="9502">MNDNNNNEDEKQLAPFIERLSYLRSLVNSLVMQNLACGNIPKVKPGVNMNIEALTQLKEDIDFKISQTLKHDLSLDLKERDSE</sequence>
<protein>
    <submittedName>
        <fullName evidence="1">Uncharacterized protein</fullName>
    </submittedName>
</protein>
<accession>A0ABR2KNJ4</accession>
<dbReference type="Proteomes" id="UP001470230">
    <property type="component" value="Unassembled WGS sequence"/>
</dbReference>
<organism evidence="1 2">
    <name type="scientific">Tritrichomonas musculus</name>
    <dbReference type="NCBI Taxonomy" id="1915356"/>
    <lineage>
        <taxon>Eukaryota</taxon>
        <taxon>Metamonada</taxon>
        <taxon>Parabasalia</taxon>
        <taxon>Tritrichomonadida</taxon>
        <taxon>Tritrichomonadidae</taxon>
        <taxon>Tritrichomonas</taxon>
    </lineage>
</organism>
<gene>
    <name evidence="1" type="ORF">M9Y10_029711</name>
</gene>